<dbReference type="OrthoDB" id="9779797at2"/>
<sequence>MKKSLLLLIVVSVFACKGEPEVKEVSEIESDTIEEENSLTGDLLGENRVEFTKEAANRLAELPLNCINTEYPNKLNQTLENEEALGEPSELHPAFYGCFDWHSSVHAHWSMVSLLKQFPDMEKAETIREKLKESLSEENIQGEVAYFNREQSDSFERTYGWAWLLKLAEEIETWNDPLAKELKQNLDPLTNLIVNKYLEFLPKLNYPIRVGEHANTAFGLSFAYDYAVAAENKDLEELISNRAKDFYLKDDDCPISWEPGGFDFLSPCLEEVNIMRRVLPKNAFEMWLEDFLPQLKTEDFEMEVGEVSDRTDGKLVHLDGLNFSRAWVFYGLINQYPDKFSHLQEIADEHVAYSFPNLVGDSYEGGHWLGSFAIYALQESKDM</sequence>
<reference evidence="1 2" key="1">
    <citation type="submission" date="2015-10" db="EMBL/GenBank/DDBJ databases">
        <title>Draft genome sequence of Salegentibacter salinarum KCTC 12975.</title>
        <authorList>
            <person name="Lin W."/>
            <person name="Zheng Q."/>
        </authorList>
    </citation>
    <scope>NUCLEOTIDE SEQUENCE [LARGE SCALE GENOMIC DNA]</scope>
    <source>
        <strain evidence="1 2">KCTC 12975</strain>
    </source>
</reference>
<gene>
    <name evidence="1" type="ORF">APR41_07590</name>
</gene>
<dbReference type="AlphaFoldDB" id="A0A2N0TPK4"/>
<dbReference type="Pfam" id="PF11199">
    <property type="entry name" value="DUF2891"/>
    <property type="match status" value="1"/>
</dbReference>
<keyword evidence="2" id="KW-1185">Reference proteome</keyword>
<dbReference type="RefSeq" id="WP_079712770.1">
    <property type="nucleotide sequence ID" value="NZ_FUZC01000005.1"/>
</dbReference>
<accession>A0A2N0TPK4</accession>
<evidence type="ECO:0000313" key="2">
    <source>
        <dbReference type="Proteomes" id="UP000232673"/>
    </source>
</evidence>
<evidence type="ECO:0008006" key="3">
    <source>
        <dbReference type="Google" id="ProtNLM"/>
    </source>
</evidence>
<dbReference type="InterPro" id="IPR021365">
    <property type="entry name" value="DUF2891"/>
</dbReference>
<dbReference type="STRING" id="447422.SAMN05660903_01675"/>
<organism evidence="1 2">
    <name type="scientific">Salegentibacter salinarum</name>
    <dbReference type="NCBI Taxonomy" id="447422"/>
    <lineage>
        <taxon>Bacteria</taxon>
        <taxon>Pseudomonadati</taxon>
        <taxon>Bacteroidota</taxon>
        <taxon>Flavobacteriia</taxon>
        <taxon>Flavobacteriales</taxon>
        <taxon>Flavobacteriaceae</taxon>
        <taxon>Salegentibacter</taxon>
    </lineage>
</organism>
<proteinExistence type="predicted"/>
<name>A0A2N0TPK4_9FLAO</name>
<protein>
    <recommendedName>
        <fullName evidence="3">DUF2891 domain-containing protein</fullName>
    </recommendedName>
</protein>
<evidence type="ECO:0000313" key="1">
    <source>
        <dbReference type="EMBL" id="PKD16661.1"/>
    </source>
</evidence>
<comment type="caution">
    <text evidence="1">The sequence shown here is derived from an EMBL/GenBank/DDBJ whole genome shotgun (WGS) entry which is preliminary data.</text>
</comment>
<dbReference type="PROSITE" id="PS51257">
    <property type="entry name" value="PROKAR_LIPOPROTEIN"/>
    <property type="match status" value="1"/>
</dbReference>
<dbReference type="EMBL" id="LKTS01000045">
    <property type="protein sequence ID" value="PKD16661.1"/>
    <property type="molecule type" value="Genomic_DNA"/>
</dbReference>
<dbReference type="Proteomes" id="UP000232673">
    <property type="component" value="Unassembled WGS sequence"/>
</dbReference>